<feature type="compositionally biased region" description="Basic and acidic residues" evidence="1">
    <location>
        <begin position="294"/>
        <end position="320"/>
    </location>
</feature>
<gene>
    <name evidence="3" type="ORF">BN9_012860</name>
</gene>
<dbReference type="PANTHER" id="PTHR18895:SF74">
    <property type="entry name" value="MTRF1L RELEASE FACTOR GLUTAMINE METHYLTRANSFERASE"/>
    <property type="match status" value="1"/>
</dbReference>
<dbReference type="InParanoid" id="A0A024G0Y2"/>
<dbReference type="InterPro" id="IPR002052">
    <property type="entry name" value="DNA_methylase_N6_adenine_CS"/>
</dbReference>
<dbReference type="Gene3D" id="3.40.50.150">
    <property type="entry name" value="Vaccinia Virus protein VP39"/>
    <property type="match status" value="1"/>
</dbReference>
<evidence type="ECO:0000256" key="1">
    <source>
        <dbReference type="SAM" id="MobiDB-lite"/>
    </source>
</evidence>
<evidence type="ECO:0000259" key="2">
    <source>
        <dbReference type="Pfam" id="PF13847"/>
    </source>
</evidence>
<evidence type="ECO:0000313" key="3">
    <source>
        <dbReference type="EMBL" id="CCI40502.1"/>
    </source>
</evidence>
<dbReference type="PROSITE" id="PS00092">
    <property type="entry name" value="N6_MTASE"/>
    <property type="match status" value="1"/>
</dbReference>
<protein>
    <recommendedName>
        <fullName evidence="2">Methyltransferase domain-containing protein</fullName>
    </recommendedName>
</protein>
<dbReference type="InterPro" id="IPR025714">
    <property type="entry name" value="Methyltranfer_dom"/>
</dbReference>
<feature type="region of interest" description="Disordered" evidence="1">
    <location>
        <begin position="384"/>
        <end position="404"/>
    </location>
</feature>
<dbReference type="Proteomes" id="UP000053237">
    <property type="component" value="Unassembled WGS sequence"/>
</dbReference>
<feature type="compositionally biased region" description="Basic and acidic residues" evidence="1">
    <location>
        <begin position="384"/>
        <end position="394"/>
    </location>
</feature>
<keyword evidence="4" id="KW-1185">Reference proteome</keyword>
<feature type="compositionally biased region" description="Polar residues" evidence="1">
    <location>
        <begin position="276"/>
        <end position="291"/>
    </location>
</feature>
<sequence length="508" mass="57902">MEFRVNSNTLIPRADSEVLVEAIAEEYPKDAKLRFLDIGTGSACLLLSALSEYPRASGLGIDICSKAIDIARENAKHHSLTNRCDFVKFDLRGIQALTPVGFHEFFPLAPFDVILFNPPYIPQSERCMVDEEVLMHEPHLALFPSSDDVHHDLGLKLYESLQCVALRLLGISHNSKETTTSYKRTLCMEIGSRKQAEAVRALFAHLEPKLQFKKTLFDIENRHRAYLTRQEDLLRQNEAVDKKVTELENRQSQHSATFPTETLSTFFEECEEEDSNQYQSQEETAESSDMSRLSVKDQYKPNLERKVNTKHIDRRSESRSAKVRVKAEQPGSIGNNSDIESTLELASPKGLGFEATVRYQKARLRVLKDDLDATNAQVEELRTTNDTQKSKMEELSNENAVTNKKHQHTLQLLTKQKELTSALEKQQSILEAQLQASKAKIEEMETAQKQSAAQSRSKEVRLNRALEELEKVKSQLQQERQVPSEATVPKSEYDKLIKECRILDKQKV</sequence>
<feature type="domain" description="Methyltransferase" evidence="2">
    <location>
        <begin position="30"/>
        <end position="130"/>
    </location>
</feature>
<reference evidence="3 4" key="1">
    <citation type="submission" date="2012-05" db="EMBL/GenBank/DDBJ databases">
        <title>Recombination and specialization in a pathogen metapopulation.</title>
        <authorList>
            <person name="Gardiner A."/>
            <person name="Kemen E."/>
            <person name="Schultz-Larsen T."/>
            <person name="MacLean D."/>
            <person name="Van Oosterhout C."/>
            <person name="Jones J.D.G."/>
        </authorList>
    </citation>
    <scope>NUCLEOTIDE SEQUENCE [LARGE SCALE GENOMIC DNA]</scope>
    <source>
        <strain evidence="3 4">Ac Nc2</strain>
    </source>
</reference>
<dbReference type="InterPro" id="IPR050320">
    <property type="entry name" value="N5-glutamine_MTase"/>
</dbReference>
<dbReference type="SUPFAM" id="SSF53335">
    <property type="entry name" value="S-adenosyl-L-methionine-dependent methyltransferases"/>
    <property type="match status" value="1"/>
</dbReference>
<dbReference type="Pfam" id="PF13847">
    <property type="entry name" value="Methyltransf_31"/>
    <property type="match status" value="1"/>
</dbReference>
<organism evidence="3 4">
    <name type="scientific">Albugo candida</name>
    <dbReference type="NCBI Taxonomy" id="65357"/>
    <lineage>
        <taxon>Eukaryota</taxon>
        <taxon>Sar</taxon>
        <taxon>Stramenopiles</taxon>
        <taxon>Oomycota</taxon>
        <taxon>Peronosporomycetes</taxon>
        <taxon>Albuginales</taxon>
        <taxon>Albuginaceae</taxon>
        <taxon>Albugo</taxon>
    </lineage>
</organism>
<dbReference type="CDD" id="cd02440">
    <property type="entry name" value="AdoMet_MTases"/>
    <property type="match status" value="1"/>
</dbReference>
<dbReference type="OrthoDB" id="269872at2759"/>
<dbReference type="EMBL" id="CAIX01000009">
    <property type="protein sequence ID" value="CCI40502.1"/>
    <property type="molecule type" value="Genomic_DNA"/>
</dbReference>
<name>A0A024G0Y2_9STRA</name>
<dbReference type="GO" id="GO:0032259">
    <property type="term" value="P:methylation"/>
    <property type="evidence" value="ECO:0007669"/>
    <property type="project" value="InterPro"/>
</dbReference>
<accession>A0A024G0Y2</accession>
<dbReference type="GO" id="GO:0008168">
    <property type="term" value="F:methyltransferase activity"/>
    <property type="evidence" value="ECO:0007669"/>
    <property type="project" value="InterPro"/>
</dbReference>
<dbReference type="InterPro" id="IPR029063">
    <property type="entry name" value="SAM-dependent_MTases_sf"/>
</dbReference>
<feature type="region of interest" description="Disordered" evidence="1">
    <location>
        <begin position="269"/>
        <end position="339"/>
    </location>
</feature>
<dbReference type="STRING" id="65357.A0A024G0Y2"/>
<dbReference type="AlphaFoldDB" id="A0A024G0Y2"/>
<dbReference type="GO" id="GO:0003676">
    <property type="term" value="F:nucleic acid binding"/>
    <property type="evidence" value="ECO:0007669"/>
    <property type="project" value="InterPro"/>
</dbReference>
<proteinExistence type="predicted"/>
<dbReference type="PANTHER" id="PTHR18895">
    <property type="entry name" value="HEMK METHYLTRANSFERASE"/>
    <property type="match status" value="1"/>
</dbReference>
<evidence type="ECO:0000313" key="4">
    <source>
        <dbReference type="Proteomes" id="UP000053237"/>
    </source>
</evidence>
<comment type="caution">
    <text evidence="3">The sequence shown here is derived from an EMBL/GenBank/DDBJ whole genome shotgun (WGS) entry which is preliminary data.</text>
</comment>